<dbReference type="Pfam" id="PF00126">
    <property type="entry name" value="HTH_1"/>
    <property type="match status" value="1"/>
</dbReference>
<accession>A0AA91DN35</accession>
<dbReference type="PROSITE" id="PS50931">
    <property type="entry name" value="HTH_LYSR"/>
    <property type="match status" value="1"/>
</dbReference>
<dbReference type="AlphaFoldDB" id="A0AA91DN35"/>
<sequence>MPTLDLELLRSFAAVVSHHSFAAAAVHLERTQSAVTQQMQRLEEQIGHPLFVKQGRQKRLTGHGERLLSYAHHMLALNDEALRSLRQGQLEGNLRIGAPHDVAETMLPLLLTEVARTSPLLQLDIHIGRSPYLMTSLKSGEVDMIISNRADEQSQFEGVVLRNSPTVWLCAASYVHDPAKPVPLIMADGPSIFRRIGHEALDAAGVAWTPRYTSSSLIGIKAALRAGLGVTARGVEQLDAGLRVLGAGDGMPRLPDLAYHLYVRSHVVNPVTRQVFETLKKHLRLPPADESSKGFAA</sequence>
<proteinExistence type="inferred from homology"/>
<evidence type="ECO:0000256" key="4">
    <source>
        <dbReference type="ARBA" id="ARBA00023163"/>
    </source>
</evidence>
<dbReference type="InterPro" id="IPR000847">
    <property type="entry name" value="LysR_HTH_N"/>
</dbReference>
<dbReference type="InterPro" id="IPR036390">
    <property type="entry name" value="WH_DNA-bd_sf"/>
</dbReference>
<dbReference type="PRINTS" id="PR00039">
    <property type="entry name" value="HTHLYSR"/>
</dbReference>
<name>A0AA91DN35_VARPD</name>
<evidence type="ECO:0000256" key="1">
    <source>
        <dbReference type="ARBA" id="ARBA00009437"/>
    </source>
</evidence>
<feature type="domain" description="HTH lysR-type" evidence="5">
    <location>
        <begin position="4"/>
        <end position="61"/>
    </location>
</feature>
<dbReference type="Gene3D" id="1.10.10.10">
    <property type="entry name" value="Winged helix-like DNA-binding domain superfamily/Winged helix DNA-binding domain"/>
    <property type="match status" value="1"/>
</dbReference>
<keyword evidence="3" id="KW-0238">DNA-binding</keyword>
<dbReference type="GO" id="GO:0003677">
    <property type="term" value="F:DNA binding"/>
    <property type="evidence" value="ECO:0007669"/>
    <property type="project" value="UniProtKB-KW"/>
</dbReference>
<keyword evidence="2" id="KW-0805">Transcription regulation</keyword>
<dbReference type="RefSeq" id="WP_081269288.1">
    <property type="nucleotide sequence ID" value="NZ_LVHG01000056.1"/>
</dbReference>
<organism evidence="6 7">
    <name type="scientific">Variovorax paradoxus</name>
    <dbReference type="NCBI Taxonomy" id="34073"/>
    <lineage>
        <taxon>Bacteria</taxon>
        <taxon>Pseudomonadati</taxon>
        <taxon>Pseudomonadota</taxon>
        <taxon>Betaproteobacteria</taxon>
        <taxon>Burkholderiales</taxon>
        <taxon>Comamonadaceae</taxon>
        <taxon>Variovorax</taxon>
    </lineage>
</organism>
<evidence type="ECO:0000313" key="7">
    <source>
        <dbReference type="Proteomes" id="UP000077852"/>
    </source>
</evidence>
<dbReference type="InterPro" id="IPR050176">
    <property type="entry name" value="LTTR"/>
</dbReference>
<dbReference type="EMBL" id="LVHG01000056">
    <property type="protein sequence ID" value="OAK61466.1"/>
    <property type="molecule type" value="Genomic_DNA"/>
</dbReference>
<evidence type="ECO:0000256" key="3">
    <source>
        <dbReference type="ARBA" id="ARBA00023125"/>
    </source>
</evidence>
<dbReference type="SUPFAM" id="SSF53850">
    <property type="entry name" value="Periplasmic binding protein-like II"/>
    <property type="match status" value="1"/>
</dbReference>
<dbReference type="InterPro" id="IPR036388">
    <property type="entry name" value="WH-like_DNA-bd_sf"/>
</dbReference>
<dbReference type="Proteomes" id="UP000077852">
    <property type="component" value="Unassembled WGS sequence"/>
</dbReference>
<evidence type="ECO:0000313" key="6">
    <source>
        <dbReference type="EMBL" id="OAK61466.1"/>
    </source>
</evidence>
<protein>
    <submittedName>
        <fullName evidence="6">LysR family transcriptional regulator</fullName>
    </submittedName>
</protein>
<reference evidence="6 7" key="1">
    <citation type="submission" date="2016-03" db="EMBL/GenBank/DDBJ databases">
        <title>Genome sequence of Variovorax paradoxus KB5.</title>
        <authorList>
            <person name="Jeong H."/>
            <person name="Hong C.E."/>
            <person name="Jo S.H."/>
            <person name="Park J.M."/>
        </authorList>
    </citation>
    <scope>NUCLEOTIDE SEQUENCE [LARGE SCALE GENOMIC DNA]</scope>
    <source>
        <strain evidence="6 7">KB5</strain>
    </source>
</reference>
<dbReference type="Pfam" id="PF03466">
    <property type="entry name" value="LysR_substrate"/>
    <property type="match status" value="1"/>
</dbReference>
<gene>
    <name evidence="6" type="ORF">A3K87_21325</name>
</gene>
<dbReference type="InterPro" id="IPR005119">
    <property type="entry name" value="LysR_subst-bd"/>
</dbReference>
<evidence type="ECO:0000256" key="2">
    <source>
        <dbReference type="ARBA" id="ARBA00023015"/>
    </source>
</evidence>
<comment type="similarity">
    <text evidence="1">Belongs to the LysR transcriptional regulatory family.</text>
</comment>
<dbReference type="GO" id="GO:0003700">
    <property type="term" value="F:DNA-binding transcription factor activity"/>
    <property type="evidence" value="ECO:0007669"/>
    <property type="project" value="InterPro"/>
</dbReference>
<dbReference type="SUPFAM" id="SSF46785">
    <property type="entry name" value="Winged helix' DNA-binding domain"/>
    <property type="match status" value="1"/>
</dbReference>
<evidence type="ECO:0000259" key="5">
    <source>
        <dbReference type="PROSITE" id="PS50931"/>
    </source>
</evidence>
<dbReference type="Gene3D" id="3.40.190.10">
    <property type="entry name" value="Periplasmic binding protein-like II"/>
    <property type="match status" value="2"/>
</dbReference>
<dbReference type="PANTHER" id="PTHR30579:SF7">
    <property type="entry name" value="HTH-TYPE TRANSCRIPTIONAL REGULATOR LRHA-RELATED"/>
    <property type="match status" value="1"/>
</dbReference>
<comment type="caution">
    <text evidence="6">The sequence shown here is derived from an EMBL/GenBank/DDBJ whole genome shotgun (WGS) entry which is preliminary data.</text>
</comment>
<dbReference type="PANTHER" id="PTHR30579">
    <property type="entry name" value="TRANSCRIPTIONAL REGULATOR"/>
    <property type="match status" value="1"/>
</dbReference>
<keyword evidence="4" id="KW-0804">Transcription</keyword>